<comment type="caution">
    <text evidence="1">The sequence shown here is derived from an EMBL/GenBank/DDBJ whole genome shotgun (WGS) entry which is preliminary data.</text>
</comment>
<sequence>MRQKQSPRWSKILPTPMASLLPAAANKSEQIINNLFIHRPQNVGTSAPVPRPDRLLGLDEWVDE</sequence>
<reference evidence="1 2" key="1">
    <citation type="journal article" date="2018" name="New Phytol.">
        <title>Phylogenomics of Endogonaceae and evolution of mycorrhizas within Mucoromycota.</title>
        <authorList>
            <person name="Chang Y."/>
            <person name="Desiro A."/>
            <person name="Na H."/>
            <person name="Sandor L."/>
            <person name="Lipzen A."/>
            <person name="Clum A."/>
            <person name="Barry K."/>
            <person name="Grigoriev I.V."/>
            <person name="Martin F.M."/>
            <person name="Stajich J.E."/>
            <person name="Smith M.E."/>
            <person name="Bonito G."/>
            <person name="Spatafora J.W."/>
        </authorList>
    </citation>
    <scope>NUCLEOTIDE SEQUENCE [LARGE SCALE GENOMIC DNA]</scope>
    <source>
        <strain evidence="1 2">AD002</strain>
    </source>
</reference>
<protein>
    <submittedName>
        <fullName evidence="1">Uncharacterized protein</fullName>
    </submittedName>
</protein>
<proteinExistence type="predicted"/>
<organism evidence="1 2">
    <name type="scientific">Jimgerdemannia flammicorona</name>
    <dbReference type="NCBI Taxonomy" id="994334"/>
    <lineage>
        <taxon>Eukaryota</taxon>
        <taxon>Fungi</taxon>
        <taxon>Fungi incertae sedis</taxon>
        <taxon>Mucoromycota</taxon>
        <taxon>Mucoromycotina</taxon>
        <taxon>Endogonomycetes</taxon>
        <taxon>Endogonales</taxon>
        <taxon>Endogonaceae</taxon>
        <taxon>Jimgerdemannia</taxon>
    </lineage>
</organism>
<evidence type="ECO:0000313" key="1">
    <source>
        <dbReference type="EMBL" id="RUS25542.1"/>
    </source>
</evidence>
<gene>
    <name evidence="1" type="ORF">BC938DRAFT_471996</name>
</gene>
<accession>A0A433Q6Z3</accession>
<name>A0A433Q6Z3_9FUNG</name>
<dbReference type="EMBL" id="RBNJ01012692">
    <property type="protein sequence ID" value="RUS25542.1"/>
    <property type="molecule type" value="Genomic_DNA"/>
</dbReference>
<keyword evidence="2" id="KW-1185">Reference proteome</keyword>
<evidence type="ECO:0000313" key="2">
    <source>
        <dbReference type="Proteomes" id="UP000274822"/>
    </source>
</evidence>
<dbReference type="AlphaFoldDB" id="A0A433Q6Z3"/>
<dbReference type="Proteomes" id="UP000274822">
    <property type="component" value="Unassembled WGS sequence"/>
</dbReference>